<evidence type="ECO:0000259" key="4">
    <source>
        <dbReference type="Pfam" id="PF00962"/>
    </source>
</evidence>
<accession>A4ADR0</accession>
<dbReference type="InterPro" id="IPR001365">
    <property type="entry name" value="A_deaminase_dom"/>
</dbReference>
<gene>
    <name evidence="5" type="ORF">KT71_18481</name>
</gene>
<dbReference type="PANTHER" id="PTHR11409">
    <property type="entry name" value="ADENOSINE DEAMINASE"/>
    <property type="match status" value="1"/>
</dbReference>
<evidence type="ECO:0000256" key="3">
    <source>
        <dbReference type="ARBA" id="ARBA00022801"/>
    </source>
</evidence>
<dbReference type="HOGENOM" id="CLU_522460_0_0_6"/>
<protein>
    <submittedName>
        <fullName evidence="5">Adenosine deaminase</fullName>
        <ecNumber evidence="5">3.5.4.4</ecNumber>
    </submittedName>
</protein>
<dbReference type="GO" id="GO:0006154">
    <property type="term" value="P:adenosine catabolic process"/>
    <property type="evidence" value="ECO:0007669"/>
    <property type="project" value="TreeGrafter"/>
</dbReference>
<dbReference type="Pfam" id="PF00962">
    <property type="entry name" value="A_deaminase"/>
    <property type="match status" value="1"/>
</dbReference>
<reference evidence="5 6" key="2">
    <citation type="journal article" date="2009" name="PLoS ONE">
        <title>The photosynthetic apparatus and its regulation in the aerobic gammaproteobacterium Congregibacter litoralis gen. nov., sp. nov.</title>
        <authorList>
            <person name="Spring S."/>
            <person name="Lunsdorf H."/>
            <person name="Fuchs B.M."/>
            <person name="Tindall B.J."/>
        </authorList>
    </citation>
    <scope>NUCLEOTIDE SEQUENCE [LARGE SCALE GENOMIC DNA]</scope>
    <source>
        <strain evidence="5">KT71</strain>
    </source>
</reference>
<dbReference type="GO" id="GO:0004000">
    <property type="term" value="F:adenosine deaminase activity"/>
    <property type="evidence" value="ECO:0007669"/>
    <property type="project" value="TreeGrafter"/>
</dbReference>
<organism evidence="5 6">
    <name type="scientific">Congregibacter litoralis KT71</name>
    <dbReference type="NCBI Taxonomy" id="314285"/>
    <lineage>
        <taxon>Bacteria</taxon>
        <taxon>Pseudomonadati</taxon>
        <taxon>Pseudomonadota</taxon>
        <taxon>Gammaproteobacteria</taxon>
        <taxon>Cellvibrionales</taxon>
        <taxon>Halieaceae</taxon>
        <taxon>Congregibacter</taxon>
    </lineage>
</organism>
<dbReference type="STRING" id="314285.KT71_18481"/>
<evidence type="ECO:0000256" key="1">
    <source>
        <dbReference type="ARBA" id="ARBA00001947"/>
    </source>
</evidence>
<evidence type="ECO:0000313" key="6">
    <source>
        <dbReference type="Proteomes" id="UP000019205"/>
    </source>
</evidence>
<dbReference type="PANTHER" id="PTHR11409:SF39">
    <property type="entry name" value="ADENOSINE DEAMINASE 2"/>
    <property type="match status" value="1"/>
</dbReference>
<dbReference type="InterPro" id="IPR006330">
    <property type="entry name" value="Ado/ade_deaminase"/>
</dbReference>
<keyword evidence="2" id="KW-0479">Metal-binding</keyword>
<dbReference type="InterPro" id="IPR032466">
    <property type="entry name" value="Metal_Hydrolase"/>
</dbReference>
<evidence type="ECO:0000313" key="5">
    <source>
        <dbReference type="EMBL" id="EAQ95868.1"/>
    </source>
</evidence>
<proteinExistence type="predicted"/>
<dbReference type="EC" id="3.5.4.4" evidence="5"/>
<dbReference type="EMBL" id="AAOA02000001">
    <property type="protein sequence ID" value="EAQ95868.1"/>
    <property type="molecule type" value="Genomic_DNA"/>
</dbReference>
<dbReference type="SUPFAM" id="SSF51556">
    <property type="entry name" value="Metallo-dependent hydrolases"/>
    <property type="match status" value="1"/>
</dbReference>
<dbReference type="AlphaFoldDB" id="A4ADR0"/>
<comment type="cofactor">
    <cofactor evidence="1">
        <name>Zn(2+)</name>
        <dbReference type="ChEBI" id="CHEBI:29105"/>
    </cofactor>
</comment>
<name>A4ADR0_9GAMM</name>
<sequence length="521" mass="59379">MMLSLGGNERAGVMRVITKYSDSTVDTAAISQGRAHGRRLRIHDLFAVVVMLFTLCSGAGHAALPEASDDMSAWFEAFKGEASDEELYRFLYAMPKGGDLHNHLSGSIRSEWFYELALAQQKNGYRYYTRVKINNCRPYGSNAFTETPYLMLFVNVQESNYETLSACEKEEYLPLDELNAEEKEAWLDSLRLDKAHEGRDEFFQTHWQRMGDLYFNPHLAADALVMNMQKFGAEGLLYMESMIGVFGFIDPGGQALTPDDVARIYRARLQDDDALATGVEVRLQTTILRFLPDADEHLRYLYDFTSRHNDLFVAVNMVGREDNDKGYPLRFLETLRDLRRSYNNVRLSIHAGEVDEPNSHVSDTLLLGADRIGHGVNLISDPDTMRLMRNGAYLVEINLVSNLLLEYVRDYSEHPFPEYLRTDIPVALSTDDRGMWDSNLTDEFYVAVKEFNLSWDELLLLSRNSIAHGFLPEVRKAELLALFAARIDDFARQIAAKPAAALSSEAESYGFICDRYELCEW</sequence>
<reference evidence="5 6" key="1">
    <citation type="journal article" date="2007" name="Proc. Natl. Acad. Sci. U.S.A.">
        <title>Characterization of a marine gammaproteobacterium capable of aerobic anoxygenic photosynthesis.</title>
        <authorList>
            <person name="Fuchs B.M."/>
            <person name="Spring S."/>
            <person name="Teeling H."/>
            <person name="Quast C."/>
            <person name="Wulf J."/>
            <person name="Schattenhofer M."/>
            <person name="Yan S."/>
            <person name="Ferriera S."/>
            <person name="Johnson J."/>
            <person name="Glockner F.O."/>
            <person name="Amann R."/>
        </authorList>
    </citation>
    <scope>NUCLEOTIDE SEQUENCE [LARGE SCALE GENOMIC DNA]</scope>
    <source>
        <strain evidence="5">KT71</strain>
    </source>
</reference>
<comment type="caution">
    <text evidence="5">The sequence shown here is derived from an EMBL/GenBank/DDBJ whole genome shotgun (WGS) entry which is preliminary data.</text>
</comment>
<feature type="domain" description="Adenosine deaminase" evidence="4">
    <location>
        <begin position="234"/>
        <end position="481"/>
    </location>
</feature>
<dbReference type="GO" id="GO:0046103">
    <property type="term" value="P:inosine biosynthetic process"/>
    <property type="evidence" value="ECO:0007669"/>
    <property type="project" value="TreeGrafter"/>
</dbReference>
<dbReference type="Gene3D" id="3.20.20.140">
    <property type="entry name" value="Metal-dependent hydrolases"/>
    <property type="match status" value="1"/>
</dbReference>
<keyword evidence="3 5" id="KW-0378">Hydrolase</keyword>
<dbReference type="eggNOG" id="COG1816">
    <property type="taxonomic scope" value="Bacteria"/>
</dbReference>
<dbReference type="GO" id="GO:0046872">
    <property type="term" value="F:metal ion binding"/>
    <property type="evidence" value="ECO:0007669"/>
    <property type="project" value="UniProtKB-KW"/>
</dbReference>
<dbReference type="Proteomes" id="UP000019205">
    <property type="component" value="Chromosome"/>
</dbReference>
<keyword evidence="6" id="KW-1185">Reference proteome</keyword>
<evidence type="ECO:0000256" key="2">
    <source>
        <dbReference type="ARBA" id="ARBA00022723"/>
    </source>
</evidence>